<protein>
    <submittedName>
        <fullName evidence="2">Uncharacterized protein</fullName>
    </submittedName>
</protein>
<dbReference type="EMBL" id="QUMO01000001">
    <property type="protein sequence ID" value="REF89562.1"/>
    <property type="molecule type" value="Genomic_DNA"/>
</dbReference>
<name>A0A3D9Z346_9HYPH</name>
<proteinExistence type="predicted"/>
<keyword evidence="3" id="KW-1185">Reference proteome</keyword>
<dbReference type="Proteomes" id="UP000256900">
    <property type="component" value="Unassembled WGS sequence"/>
</dbReference>
<accession>A0A3D9Z346</accession>
<organism evidence="2 3">
    <name type="scientific">Methylovirgula ligni</name>
    <dbReference type="NCBI Taxonomy" id="569860"/>
    <lineage>
        <taxon>Bacteria</taxon>
        <taxon>Pseudomonadati</taxon>
        <taxon>Pseudomonadota</taxon>
        <taxon>Alphaproteobacteria</taxon>
        <taxon>Hyphomicrobiales</taxon>
        <taxon>Beijerinckiaceae</taxon>
        <taxon>Methylovirgula</taxon>
    </lineage>
</organism>
<sequence>MRRYLALGYLFFAISPAMAQSGWTDPYAASTKQSKIYQVRIARANFSEEVTNDFFALGCKVFPDEGAIDGMIGDQRELLWDDAQSLGFQEWDISQLARTAADAGMTKAKLPGACDYWKQNPGKVIEIRRRAEAADLVSVPP</sequence>
<evidence type="ECO:0000313" key="2">
    <source>
        <dbReference type="EMBL" id="REF89562.1"/>
    </source>
</evidence>
<comment type="caution">
    <text evidence="2">The sequence shown here is derived from an EMBL/GenBank/DDBJ whole genome shotgun (WGS) entry which is preliminary data.</text>
</comment>
<keyword evidence="1" id="KW-0732">Signal</keyword>
<evidence type="ECO:0000313" key="3">
    <source>
        <dbReference type="Proteomes" id="UP000256900"/>
    </source>
</evidence>
<feature type="chain" id="PRO_5017765574" evidence="1">
    <location>
        <begin position="20"/>
        <end position="141"/>
    </location>
</feature>
<feature type="signal peptide" evidence="1">
    <location>
        <begin position="1"/>
        <end position="19"/>
    </location>
</feature>
<reference evidence="2 3" key="1">
    <citation type="submission" date="2018-08" db="EMBL/GenBank/DDBJ databases">
        <title>Genomic Encyclopedia of Type Strains, Phase IV (KMG-IV): sequencing the most valuable type-strain genomes for metagenomic binning, comparative biology and taxonomic classification.</title>
        <authorList>
            <person name="Goeker M."/>
        </authorList>
    </citation>
    <scope>NUCLEOTIDE SEQUENCE [LARGE SCALE GENOMIC DNA]</scope>
    <source>
        <strain evidence="2 3">BW863</strain>
    </source>
</reference>
<gene>
    <name evidence="2" type="ORF">DES32_0787</name>
</gene>
<evidence type="ECO:0000256" key="1">
    <source>
        <dbReference type="SAM" id="SignalP"/>
    </source>
</evidence>
<dbReference type="AlphaFoldDB" id="A0A3D9Z346"/>
<dbReference type="RefSeq" id="WP_115835315.1">
    <property type="nucleotide sequence ID" value="NZ_CP025086.1"/>
</dbReference>